<dbReference type="Proteomes" id="UP000198462">
    <property type="component" value="Unassembled WGS sequence"/>
</dbReference>
<accession>A0A219B908</accession>
<dbReference type="Pfam" id="PF05618">
    <property type="entry name" value="Zn_protease"/>
    <property type="match status" value="1"/>
</dbReference>
<keyword evidence="3" id="KW-1185">Reference proteome</keyword>
<proteinExistence type="predicted"/>
<dbReference type="InterPro" id="IPR021109">
    <property type="entry name" value="Peptidase_aspartic_dom_sf"/>
</dbReference>
<dbReference type="PANTHER" id="PTHR38037:SF2">
    <property type="entry name" value="ATP-DEPENDENT ZINC PROTEASE DOMAIN-CONTAINING PROTEIN-RELATED"/>
    <property type="match status" value="1"/>
</dbReference>
<organism evidence="2 3">
    <name type="scientific">Pacificimonas flava</name>
    <dbReference type="NCBI Taxonomy" id="1234595"/>
    <lineage>
        <taxon>Bacteria</taxon>
        <taxon>Pseudomonadati</taxon>
        <taxon>Pseudomonadota</taxon>
        <taxon>Alphaproteobacteria</taxon>
        <taxon>Sphingomonadales</taxon>
        <taxon>Sphingosinicellaceae</taxon>
        <taxon>Pacificimonas</taxon>
    </lineage>
</organism>
<dbReference type="EMBL" id="NFZT01000001">
    <property type="protein sequence ID" value="OWV34654.1"/>
    <property type="molecule type" value="Genomic_DNA"/>
</dbReference>
<name>A0A219B908_9SPHN</name>
<reference evidence="3" key="1">
    <citation type="submission" date="2017-05" db="EMBL/GenBank/DDBJ databases">
        <authorList>
            <person name="Lin X."/>
        </authorList>
    </citation>
    <scope>NUCLEOTIDE SEQUENCE [LARGE SCALE GENOMIC DNA]</scope>
    <source>
        <strain evidence="3">JLT2012</strain>
    </source>
</reference>
<dbReference type="AlphaFoldDB" id="A0A219B908"/>
<dbReference type="Gene3D" id="2.40.70.10">
    <property type="entry name" value="Acid Proteases"/>
    <property type="match status" value="1"/>
</dbReference>
<dbReference type="InterPro" id="IPR008503">
    <property type="entry name" value="Asp_endopeptidase"/>
</dbReference>
<dbReference type="OrthoDB" id="9782977at2"/>
<protein>
    <recommendedName>
        <fullName evidence="1">Retropepsin-like aspartic endopeptidase domain-containing protein</fullName>
    </recommendedName>
</protein>
<evidence type="ECO:0000259" key="1">
    <source>
        <dbReference type="Pfam" id="PF05618"/>
    </source>
</evidence>
<evidence type="ECO:0000313" key="3">
    <source>
        <dbReference type="Proteomes" id="UP000198462"/>
    </source>
</evidence>
<gene>
    <name evidence="2" type="ORF">B5C34_05845</name>
</gene>
<sequence>MARGARTLDTVGWAELVALPDLDIPFVRAKVDTGARTSALHAIRLHHFEKDGREWVRFTVPARKGRSKHRVEAPLAGIKKVRSSNGETQKRFVIRTRFVIGGKRFRAEVTLSNRSQMGYAMLVGRTALKNRFLVDVSHAYMQGDTPPEGSKS</sequence>
<comment type="caution">
    <text evidence="2">The sequence shown here is derived from an EMBL/GenBank/DDBJ whole genome shotgun (WGS) entry which is preliminary data.</text>
</comment>
<dbReference type="SUPFAM" id="SSF50630">
    <property type="entry name" value="Acid proteases"/>
    <property type="match status" value="1"/>
</dbReference>
<feature type="domain" description="Retropepsin-like aspartic endopeptidase" evidence="1">
    <location>
        <begin position="11"/>
        <end position="143"/>
    </location>
</feature>
<evidence type="ECO:0000313" key="2">
    <source>
        <dbReference type="EMBL" id="OWV34654.1"/>
    </source>
</evidence>
<dbReference type="PANTHER" id="PTHR38037">
    <property type="entry name" value="ZN_PROTEASE DOMAIN-CONTAINING PROTEIN"/>
    <property type="match status" value="1"/>
</dbReference>